<organism evidence="2 3">
    <name type="scientific">Herminiimonas fonticola</name>
    <dbReference type="NCBI Taxonomy" id="303380"/>
    <lineage>
        <taxon>Bacteria</taxon>
        <taxon>Pseudomonadati</taxon>
        <taxon>Pseudomonadota</taxon>
        <taxon>Betaproteobacteria</taxon>
        <taxon>Burkholderiales</taxon>
        <taxon>Oxalobacteraceae</taxon>
        <taxon>Herminiimonas</taxon>
    </lineage>
</organism>
<dbReference type="AlphaFoldDB" id="A0A4R6GGB5"/>
<proteinExistence type="predicted"/>
<sequence length="374" mass="39801">MHYSFSTRRNQGFSLVEIMVGVAIGLLGVLIIMQVSVVFEGQKRTTTTGADAQTNGVTALYTVERDVRRAGYGMSVPGALGCTVKRYYDSAPIGDLSLAPVVIANGAAGAPDSIRILSSSKAGWSLPSRITVEHPPQATNIFLNTTLGMEEGDLLVAYEPGKDCTLMQATGIPNGNVQVHHQNTSEWNPPGGSNIFPASGYGVGALVLNLGALIDRTYSLANGNLILADFSSATNTSTIRAIISDIVNMQAEYGFDTRAWPQNDPRVDTWSATMIDADASGTVNDAGDIARVIAVRMAVVARSPLMEKPNASGVCDITIDTAVAGRTVNKPTWAGGDIDVSKNPDGSANANWKCYRYKTFENIIPLRNLLWGQT</sequence>
<protein>
    <submittedName>
        <fullName evidence="2">Type IV pilus assembly protein PilW</fullName>
    </submittedName>
</protein>
<name>A0A4R6GGB5_9BURK</name>
<reference evidence="2 3" key="1">
    <citation type="submission" date="2019-03" db="EMBL/GenBank/DDBJ databases">
        <title>Genomic Encyclopedia of Type Strains, Phase IV (KMG-IV): sequencing the most valuable type-strain genomes for metagenomic binning, comparative biology and taxonomic classification.</title>
        <authorList>
            <person name="Goeker M."/>
        </authorList>
    </citation>
    <scope>NUCLEOTIDE SEQUENCE [LARGE SCALE GENOMIC DNA]</scope>
    <source>
        <strain evidence="2 3">DSM 18555</strain>
    </source>
</reference>
<dbReference type="InterPro" id="IPR032092">
    <property type="entry name" value="PilW"/>
</dbReference>
<evidence type="ECO:0000313" key="3">
    <source>
        <dbReference type="Proteomes" id="UP000294737"/>
    </source>
</evidence>
<accession>A0A4R6GGB5</accession>
<dbReference type="Proteomes" id="UP000294737">
    <property type="component" value="Unassembled WGS sequence"/>
</dbReference>
<evidence type="ECO:0000313" key="2">
    <source>
        <dbReference type="EMBL" id="TDN93969.1"/>
    </source>
</evidence>
<keyword evidence="3" id="KW-1185">Reference proteome</keyword>
<dbReference type="Pfam" id="PF07963">
    <property type="entry name" value="N_methyl"/>
    <property type="match status" value="1"/>
</dbReference>
<dbReference type="InterPro" id="IPR012902">
    <property type="entry name" value="N_methyl_site"/>
</dbReference>
<comment type="caution">
    <text evidence="2">The sequence shown here is derived from an EMBL/GenBank/DDBJ whole genome shotgun (WGS) entry which is preliminary data.</text>
</comment>
<dbReference type="NCBIfam" id="TIGR02532">
    <property type="entry name" value="IV_pilin_GFxxxE"/>
    <property type="match status" value="1"/>
</dbReference>
<dbReference type="Pfam" id="PF16074">
    <property type="entry name" value="PilW"/>
    <property type="match status" value="1"/>
</dbReference>
<keyword evidence="1" id="KW-1133">Transmembrane helix</keyword>
<dbReference type="RefSeq" id="WP_112991659.1">
    <property type="nucleotide sequence ID" value="NZ_PTLZ01000001.1"/>
</dbReference>
<keyword evidence="1" id="KW-0472">Membrane</keyword>
<dbReference type="OrthoDB" id="8533459at2"/>
<keyword evidence="1" id="KW-0812">Transmembrane</keyword>
<evidence type="ECO:0000256" key="1">
    <source>
        <dbReference type="SAM" id="Phobius"/>
    </source>
</evidence>
<gene>
    <name evidence="2" type="ORF">EV677_0509</name>
</gene>
<feature type="transmembrane region" description="Helical" evidence="1">
    <location>
        <begin position="12"/>
        <end position="33"/>
    </location>
</feature>
<dbReference type="EMBL" id="SNWF01000004">
    <property type="protein sequence ID" value="TDN93969.1"/>
    <property type="molecule type" value="Genomic_DNA"/>
</dbReference>
<dbReference type="GO" id="GO:0043683">
    <property type="term" value="P:type IV pilus assembly"/>
    <property type="evidence" value="ECO:0007669"/>
    <property type="project" value="InterPro"/>
</dbReference>